<comment type="caution">
    <text evidence="1">The sequence shown here is derived from an EMBL/GenBank/DDBJ whole genome shotgun (WGS) entry which is preliminary data.</text>
</comment>
<dbReference type="EMBL" id="BART01026745">
    <property type="protein sequence ID" value="GAH00573.1"/>
    <property type="molecule type" value="Genomic_DNA"/>
</dbReference>
<protein>
    <submittedName>
        <fullName evidence="1">Uncharacterized protein</fullName>
    </submittedName>
</protein>
<sequence length="50" mass="6247">MKKIDRCKDCDFFESKYESGCSDYCEVEQKEIKNIYRIPKWCYFIEDYKK</sequence>
<reference evidence="1" key="1">
    <citation type="journal article" date="2014" name="Front. Microbiol.">
        <title>High frequency of phylogenetically diverse reductive dehalogenase-homologous genes in deep subseafloor sedimentary metagenomes.</title>
        <authorList>
            <person name="Kawai M."/>
            <person name="Futagami T."/>
            <person name="Toyoda A."/>
            <person name="Takaki Y."/>
            <person name="Nishi S."/>
            <person name="Hori S."/>
            <person name="Arai W."/>
            <person name="Tsubouchi T."/>
            <person name="Morono Y."/>
            <person name="Uchiyama I."/>
            <person name="Ito T."/>
            <person name="Fujiyama A."/>
            <person name="Inagaki F."/>
            <person name="Takami H."/>
        </authorList>
    </citation>
    <scope>NUCLEOTIDE SEQUENCE</scope>
    <source>
        <strain evidence="1">Expedition CK06-06</strain>
    </source>
</reference>
<proteinExistence type="predicted"/>
<evidence type="ECO:0000313" key="1">
    <source>
        <dbReference type="EMBL" id="GAH00573.1"/>
    </source>
</evidence>
<gene>
    <name evidence="1" type="ORF">S01H4_47600</name>
</gene>
<accession>X1DW28</accession>
<name>X1DW28_9ZZZZ</name>
<organism evidence="1">
    <name type="scientific">marine sediment metagenome</name>
    <dbReference type="NCBI Taxonomy" id="412755"/>
    <lineage>
        <taxon>unclassified sequences</taxon>
        <taxon>metagenomes</taxon>
        <taxon>ecological metagenomes</taxon>
    </lineage>
</organism>
<dbReference type="AlphaFoldDB" id="X1DW28"/>